<keyword evidence="4 6" id="KW-1133">Transmembrane helix</keyword>
<evidence type="ECO:0000313" key="9">
    <source>
        <dbReference type="Proteomes" id="UP000281391"/>
    </source>
</evidence>
<evidence type="ECO:0000313" key="8">
    <source>
        <dbReference type="EMBL" id="VDZ65110.1"/>
    </source>
</evidence>
<proteinExistence type="predicted"/>
<dbReference type="EMBL" id="LR134117">
    <property type="protein sequence ID" value="VDZ65110.1"/>
    <property type="molecule type" value="Genomic_DNA"/>
</dbReference>
<sequence length="253" mass="27444">MTFENKPLASSRGDDFSLIGVVLQLWQGKKTIIISIIVTLILGGIYLAVAKQQWTSEAVVSRPTAGQLANYNTAQNIIFTSSPQDKTSIPALQELLFNRFNGTMTSLSMSLQRMKTPLKLNVNPLVSGSNDPLRISFTATSAAEAQKKLQVYIDNVNRVVVNGAKDDIKSTLVVKKKELNETLAAQLGVAEEKKNQRLKVLREAVKVATAAKIQEPKVQMSEDLSDDSLFLAGRTGAEFVAGQRKYASSGAGS</sequence>
<reference evidence="8 9" key="1">
    <citation type="submission" date="2018-12" db="EMBL/GenBank/DDBJ databases">
        <authorList>
            <consortium name="Pathogen Informatics"/>
        </authorList>
    </citation>
    <scope>NUCLEOTIDE SEQUENCE [LARGE SCALE GENOMIC DNA]</scope>
    <source>
        <strain evidence="8 9">NCTC11214</strain>
    </source>
</reference>
<evidence type="ECO:0000256" key="1">
    <source>
        <dbReference type="ARBA" id="ARBA00004651"/>
    </source>
</evidence>
<dbReference type="Pfam" id="PF02706">
    <property type="entry name" value="Wzz"/>
    <property type="match status" value="1"/>
</dbReference>
<dbReference type="GO" id="GO:0005886">
    <property type="term" value="C:plasma membrane"/>
    <property type="evidence" value="ECO:0007669"/>
    <property type="project" value="UniProtKB-SubCell"/>
</dbReference>
<feature type="transmembrane region" description="Helical" evidence="6">
    <location>
        <begin position="32"/>
        <end position="49"/>
    </location>
</feature>
<dbReference type="Gene3D" id="3.30.1890.10">
    <property type="entry name" value="FepE-like"/>
    <property type="match status" value="1"/>
</dbReference>
<dbReference type="AlphaFoldDB" id="A0A3S4E7C9"/>
<name>A0A3S4E7C9_SEROD</name>
<dbReference type="KEGG" id="sof:NCTC11214_05308"/>
<evidence type="ECO:0000256" key="5">
    <source>
        <dbReference type="ARBA" id="ARBA00023136"/>
    </source>
</evidence>
<dbReference type="RefSeq" id="WP_128135986.1">
    <property type="nucleotide sequence ID" value="NZ_LR134117.1"/>
</dbReference>
<keyword evidence="3 6" id="KW-0812">Transmembrane</keyword>
<dbReference type="SUPFAM" id="SSF160355">
    <property type="entry name" value="Bacterial polysaccharide co-polymerase-like"/>
    <property type="match status" value="1"/>
</dbReference>
<dbReference type="Proteomes" id="UP000281391">
    <property type="component" value="Chromosome"/>
</dbReference>
<keyword evidence="5 6" id="KW-0472">Membrane</keyword>
<protein>
    <submittedName>
        <fullName evidence="8">Polysaccharide antigen chain regulator</fullName>
    </submittedName>
</protein>
<gene>
    <name evidence="8" type="primary">wzzB</name>
    <name evidence="8" type="ORF">NCTC11214_05308</name>
</gene>
<evidence type="ECO:0000259" key="7">
    <source>
        <dbReference type="Pfam" id="PF02706"/>
    </source>
</evidence>
<evidence type="ECO:0000256" key="6">
    <source>
        <dbReference type="SAM" id="Phobius"/>
    </source>
</evidence>
<keyword evidence="2" id="KW-1003">Cell membrane</keyword>
<organism evidence="8 9">
    <name type="scientific">Serratia odorifera</name>
    <dbReference type="NCBI Taxonomy" id="618"/>
    <lineage>
        <taxon>Bacteria</taxon>
        <taxon>Pseudomonadati</taxon>
        <taxon>Pseudomonadota</taxon>
        <taxon>Gammaproteobacteria</taxon>
        <taxon>Enterobacterales</taxon>
        <taxon>Yersiniaceae</taxon>
        <taxon>Serratia</taxon>
    </lineage>
</organism>
<dbReference type="InterPro" id="IPR003856">
    <property type="entry name" value="LPS_length_determ_N"/>
</dbReference>
<evidence type="ECO:0000256" key="4">
    <source>
        <dbReference type="ARBA" id="ARBA00022989"/>
    </source>
</evidence>
<accession>A0A3S4E7C9</accession>
<comment type="subcellular location">
    <subcellularLocation>
        <location evidence="1">Cell membrane</location>
        <topology evidence="1">Multi-pass membrane protein</topology>
    </subcellularLocation>
</comment>
<evidence type="ECO:0000256" key="3">
    <source>
        <dbReference type="ARBA" id="ARBA00022692"/>
    </source>
</evidence>
<evidence type="ECO:0000256" key="2">
    <source>
        <dbReference type="ARBA" id="ARBA00022475"/>
    </source>
</evidence>
<feature type="domain" description="Polysaccharide chain length determinant N-terminal" evidence="7">
    <location>
        <begin position="14"/>
        <end position="96"/>
    </location>
</feature>